<name>A0A419WBB3_9BACT</name>
<evidence type="ECO:0000313" key="1">
    <source>
        <dbReference type="EMBL" id="RKD92748.1"/>
    </source>
</evidence>
<gene>
    <name evidence="1" type="ORF">BC643_3125</name>
</gene>
<protein>
    <submittedName>
        <fullName evidence="1">Uncharacterized protein DUF2851</fullName>
    </submittedName>
</protein>
<keyword evidence="2" id="KW-1185">Reference proteome</keyword>
<comment type="caution">
    <text evidence="1">The sequence shown here is derived from an EMBL/GenBank/DDBJ whole genome shotgun (WGS) entry which is preliminary data.</text>
</comment>
<reference evidence="1 2" key="1">
    <citation type="submission" date="2018-09" db="EMBL/GenBank/DDBJ databases">
        <title>Genomic Encyclopedia of Archaeal and Bacterial Type Strains, Phase II (KMG-II): from individual species to whole genera.</title>
        <authorList>
            <person name="Goeker M."/>
        </authorList>
    </citation>
    <scope>NUCLEOTIDE SEQUENCE [LARGE SCALE GENOMIC DNA]</scope>
    <source>
        <strain evidence="1 2">DSM 27148</strain>
    </source>
</reference>
<organism evidence="1 2">
    <name type="scientific">Mangrovibacterium diazotrophicum</name>
    <dbReference type="NCBI Taxonomy" id="1261403"/>
    <lineage>
        <taxon>Bacteria</taxon>
        <taxon>Pseudomonadati</taxon>
        <taxon>Bacteroidota</taxon>
        <taxon>Bacteroidia</taxon>
        <taxon>Marinilabiliales</taxon>
        <taxon>Prolixibacteraceae</taxon>
        <taxon>Mangrovibacterium</taxon>
    </lineage>
</organism>
<evidence type="ECO:0000313" key="2">
    <source>
        <dbReference type="Proteomes" id="UP000283387"/>
    </source>
</evidence>
<dbReference type="Proteomes" id="UP000283387">
    <property type="component" value="Unassembled WGS sequence"/>
</dbReference>
<dbReference type="Pfam" id="PF11013">
    <property type="entry name" value="DUF2851"/>
    <property type="match status" value="1"/>
</dbReference>
<dbReference type="EMBL" id="RAPN01000001">
    <property type="protein sequence ID" value="RKD92748.1"/>
    <property type="molecule type" value="Genomic_DNA"/>
</dbReference>
<proteinExistence type="predicted"/>
<sequence length="433" mass="50242">MNEFFLQFLWKHRLFNEDPFQTSSGQPIKVISPGFQNTDAGPDFFNARLKIGETTWAGNVEIHWRSSDWIKHKHEKDGAYDNVILHVVKEDDTAIQNSKGEHIECACLNYDEILEHNYLKLQKSTSWIPCADSIHRVPSITLQIWYHALMVERLQQKTAEITERLQQNNNDWNETFYQFLARNFGFKTNAVPFELLAKVLPLSILGKHKNDLFQLEALLYGTAGLLNEELVGDDYFLALRQEFSFLYKKYKLKPIEGHLWKFLRLRPVNFPTVRIAQFAMLVHQSTALFSHIIETEKLSDVKKLFQIEASSYWESHFKFNKLSKKQAKHLGDSAFFNLVINTLVPFLFVYGEYHKKQPLKDLALNYLEQIPAETNSIIANWAGLGIAARSAFDTQALIQLKNNYCNAKKCLNCPVGMKLIHHSNHEKHEPVDE</sequence>
<accession>A0A419WBB3</accession>
<dbReference type="AlphaFoldDB" id="A0A419WBB3"/>
<dbReference type="InterPro" id="IPR021272">
    <property type="entry name" value="DUF2851"/>
</dbReference>